<dbReference type="CDD" id="cd00075">
    <property type="entry name" value="HATPase"/>
    <property type="match status" value="1"/>
</dbReference>
<proteinExistence type="predicted"/>
<protein>
    <recommendedName>
        <fullName evidence="2">histidine kinase</fullName>
        <ecNumber evidence="2">2.7.13.3</ecNumber>
    </recommendedName>
</protein>
<gene>
    <name evidence="10" type="ORF">CHM34_14500</name>
</gene>
<evidence type="ECO:0000256" key="3">
    <source>
        <dbReference type="ARBA" id="ARBA00022553"/>
    </source>
</evidence>
<evidence type="ECO:0000256" key="5">
    <source>
        <dbReference type="ARBA" id="ARBA00022741"/>
    </source>
</evidence>
<sequence length="138" mass="15461">MHGTEGTIHIVKEAPDTRVKIDLQRFQQIITNLLTNALAAIPKEDGRIDVRLKQSEEKVFLWVEDNGKGISEKDKPFIFERFFRGENKKYKNRGLGIGLAFSKMLAHAMEGDLTLLESRPGRTVFCVCLPKSKGGSGS</sequence>
<organism evidence="10 11">
    <name type="scientific">Paludifilum halophilum</name>
    <dbReference type="NCBI Taxonomy" id="1642702"/>
    <lineage>
        <taxon>Bacteria</taxon>
        <taxon>Bacillati</taxon>
        <taxon>Bacillota</taxon>
        <taxon>Bacilli</taxon>
        <taxon>Bacillales</taxon>
        <taxon>Thermoactinomycetaceae</taxon>
        <taxon>Paludifilum</taxon>
    </lineage>
</organism>
<dbReference type="AlphaFoldDB" id="A0A235B3A6"/>
<comment type="caution">
    <text evidence="10">The sequence shown here is derived from an EMBL/GenBank/DDBJ whole genome shotgun (WGS) entry which is preliminary data.</text>
</comment>
<dbReference type="OrthoDB" id="9813151at2"/>
<evidence type="ECO:0000256" key="2">
    <source>
        <dbReference type="ARBA" id="ARBA00012438"/>
    </source>
</evidence>
<dbReference type="Pfam" id="PF02518">
    <property type="entry name" value="HATPase_c"/>
    <property type="match status" value="1"/>
</dbReference>
<keyword evidence="7" id="KW-0067">ATP-binding</keyword>
<comment type="catalytic activity">
    <reaction evidence="1">
        <text>ATP + protein L-histidine = ADP + protein N-phospho-L-histidine.</text>
        <dbReference type="EC" id="2.7.13.3"/>
    </reaction>
</comment>
<dbReference type="Proteomes" id="UP000215459">
    <property type="component" value="Unassembled WGS sequence"/>
</dbReference>
<dbReference type="Gene3D" id="3.30.565.10">
    <property type="entry name" value="Histidine kinase-like ATPase, C-terminal domain"/>
    <property type="match status" value="1"/>
</dbReference>
<evidence type="ECO:0000313" key="10">
    <source>
        <dbReference type="EMBL" id="OYD06764.1"/>
    </source>
</evidence>
<evidence type="ECO:0000256" key="4">
    <source>
        <dbReference type="ARBA" id="ARBA00022679"/>
    </source>
</evidence>
<dbReference type="SUPFAM" id="SSF55874">
    <property type="entry name" value="ATPase domain of HSP90 chaperone/DNA topoisomerase II/histidine kinase"/>
    <property type="match status" value="1"/>
</dbReference>
<dbReference type="GO" id="GO:0005524">
    <property type="term" value="F:ATP binding"/>
    <property type="evidence" value="ECO:0007669"/>
    <property type="project" value="UniProtKB-KW"/>
</dbReference>
<keyword evidence="5" id="KW-0547">Nucleotide-binding</keyword>
<dbReference type="InterPro" id="IPR036890">
    <property type="entry name" value="HATPase_C_sf"/>
</dbReference>
<keyword evidence="4" id="KW-0808">Transferase</keyword>
<keyword evidence="6" id="KW-0418">Kinase</keyword>
<evidence type="ECO:0000313" key="11">
    <source>
        <dbReference type="Proteomes" id="UP000215459"/>
    </source>
</evidence>
<keyword evidence="11" id="KW-1185">Reference proteome</keyword>
<evidence type="ECO:0000256" key="6">
    <source>
        <dbReference type="ARBA" id="ARBA00022777"/>
    </source>
</evidence>
<evidence type="ECO:0000256" key="8">
    <source>
        <dbReference type="ARBA" id="ARBA00023012"/>
    </source>
</evidence>
<dbReference type="InterPro" id="IPR004358">
    <property type="entry name" value="Sig_transdc_His_kin-like_C"/>
</dbReference>
<name>A0A235B3A6_9BACL</name>
<dbReference type="GO" id="GO:0000155">
    <property type="term" value="F:phosphorelay sensor kinase activity"/>
    <property type="evidence" value="ECO:0007669"/>
    <property type="project" value="TreeGrafter"/>
</dbReference>
<dbReference type="PRINTS" id="PR00344">
    <property type="entry name" value="BCTRLSENSOR"/>
</dbReference>
<dbReference type="PROSITE" id="PS50109">
    <property type="entry name" value="HIS_KIN"/>
    <property type="match status" value="1"/>
</dbReference>
<dbReference type="PANTHER" id="PTHR43547">
    <property type="entry name" value="TWO-COMPONENT HISTIDINE KINASE"/>
    <property type="match status" value="1"/>
</dbReference>
<keyword evidence="8" id="KW-0902">Two-component regulatory system</keyword>
<dbReference type="EMBL" id="NOWF01000009">
    <property type="protein sequence ID" value="OYD06764.1"/>
    <property type="molecule type" value="Genomic_DNA"/>
</dbReference>
<feature type="domain" description="Histidine kinase" evidence="9">
    <location>
        <begin position="1"/>
        <end position="133"/>
    </location>
</feature>
<evidence type="ECO:0000259" key="9">
    <source>
        <dbReference type="PROSITE" id="PS50109"/>
    </source>
</evidence>
<dbReference type="PANTHER" id="PTHR43547:SF2">
    <property type="entry name" value="HYBRID SIGNAL TRANSDUCTION HISTIDINE KINASE C"/>
    <property type="match status" value="1"/>
</dbReference>
<keyword evidence="3" id="KW-0597">Phosphoprotein</keyword>
<dbReference type="SMART" id="SM00387">
    <property type="entry name" value="HATPase_c"/>
    <property type="match status" value="1"/>
</dbReference>
<dbReference type="EC" id="2.7.13.3" evidence="2"/>
<evidence type="ECO:0000256" key="1">
    <source>
        <dbReference type="ARBA" id="ARBA00000085"/>
    </source>
</evidence>
<dbReference type="InterPro" id="IPR005467">
    <property type="entry name" value="His_kinase_dom"/>
</dbReference>
<accession>A0A235B3A6</accession>
<evidence type="ECO:0000256" key="7">
    <source>
        <dbReference type="ARBA" id="ARBA00022840"/>
    </source>
</evidence>
<reference evidence="10 11" key="1">
    <citation type="submission" date="2017-07" db="EMBL/GenBank/DDBJ databases">
        <title>The genome sequence of Paludifilum halophilum highlights mechanisms for microbial adaptation to high salt environemnts.</title>
        <authorList>
            <person name="Belbahri L."/>
        </authorList>
    </citation>
    <scope>NUCLEOTIDE SEQUENCE [LARGE SCALE GENOMIC DNA]</scope>
    <source>
        <strain evidence="10 11">DSM 102817</strain>
    </source>
</reference>
<dbReference type="InterPro" id="IPR003594">
    <property type="entry name" value="HATPase_dom"/>
</dbReference>